<organism evidence="1 2">
    <name type="scientific">Venturia nashicola</name>
    <dbReference type="NCBI Taxonomy" id="86259"/>
    <lineage>
        <taxon>Eukaryota</taxon>
        <taxon>Fungi</taxon>
        <taxon>Dikarya</taxon>
        <taxon>Ascomycota</taxon>
        <taxon>Pezizomycotina</taxon>
        <taxon>Dothideomycetes</taxon>
        <taxon>Pleosporomycetidae</taxon>
        <taxon>Venturiales</taxon>
        <taxon>Venturiaceae</taxon>
        <taxon>Venturia</taxon>
    </lineage>
</organism>
<sequence>MCDGVGSGYGYGAGDGYGDGYGYGAGDGYGAGYGYGYGDELWLWATLTIARLAARGAQSISINNAVCCVQHVSDTSLQAPLDCTVQTCGGLYGVHKTR</sequence>
<proteinExistence type="predicted"/>
<keyword evidence="2" id="KW-1185">Reference proteome</keyword>
<comment type="caution">
    <text evidence="1">The sequence shown here is derived from an EMBL/GenBank/DDBJ whole genome shotgun (WGS) entry which is preliminary data.</text>
</comment>
<reference evidence="1 2" key="1">
    <citation type="submission" date="2019-04" db="EMBL/GenBank/DDBJ databases">
        <title>High contiguity whole genome sequence and gene annotation resource for two Venturia nashicola isolates.</title>
        <authorList>
            <person name="Prokchorchik M."/>
            <person name="Won K."/>
            <person name="Lee Y."/>
            <person name="Choi E.D."/>
            <person name="Segonzac C."/>
            <person name="Sohn K.H."/>
        </authorList>
    </citation>
    <scope>NUCLEOTIDE SEQUENCE [LARGE SCALE GENOMIC DNA]</scope>
    <source>
        <strain evidence="1 2">PRI2</strain>
    </source>
</reference>
<accession>A0A4Z1PNF9</accession>
<gene>
    <name evidence="1" type="ORF">E6O75_ATG04465</name>
</gene>
<dbReference type="AlphaFoldDB" id="A0A4Z1PNF9"/>
<evidence type="ECO:0000313" key="1">
    <source>
        <dbReference type="EMBL" id="TID25260.1"/>
    </source>
</evidence>
<dbReference type="EMBL" id="SNSC02000004">
    <property type="protein sequence ID" value="TID25260.1"/>
    <property type="molecule type" value="Genomic_DNA"/>
</dbReference>
<protein>
    <submittedName>
        <fullName evidence="1">Uncharacterized protein</fullName>
    </submittedName>
</protein>
<dbReference type="Proteomes" id="UP000298493">
    <property type="component" value="Unassembled WGS sequence"/>
</dbReference>
<evidence type="ECO:0000313" key="2">
    <source>
        <dbReference type="Proteomes" id="UP000298493"/>
    </source>
</evidence>
<name>A0A4Z1PNF9_9PEZI</name>